<organism evidence="2 3">
    <name type="scientific">Caenorhabditis remanei</name>
    <name type="common">Caenorhabditis vulgaris</name>
    <dbReference type="NCBI Taxonomy" id="31234"/>
    <lineage>
        <taxon>Eukaryota</taxon>
        <taxon>Metazoa</taxon>
        <taxon>Ecdysozoa</taxon>
        <taxon>Nematoda</taxon>
        <taxon>Chromadorea</taxon>
        <taxon>Rhabditida</taxon>
        <taxon>Rhabditina</taxon>
        <taxon>Rhabditomorpha</taxon>
        <taxon>Rhabditoidea</taxon>
        <taxon>Rhabditidae</taxon>
        <taxon>Peloderinae</taxon>
        <taxon>Caenorhabditis</taxon>
    </lineage>
</organism>
<dbReference type="KEGG" id="crq:GCK72_011466"/>
<dbReference type="CTD" id="9802450"/>
<dbReference type="EMBL" id="WUAV01000003">
    <property type="protein sequence ID" value="KAF1763200.1"/>
    <property type="molecule type" value="Genomic_DNA"/>
</dbReference>
<comment type="caution">
    <text evidence="2">The sequence shown here is derived from an EMBL/GenBank/DDBJ whole genome shotgun (WGS) entry which is preliminary data.</text>
</comment>
<proteinExistence type="predicted"/>
<evidence type="ECO:0000313" key="3">
    <source>
        <dbReference type="Proteomes" id="UP000483820"/>
    </source>
</evidence>
<feature type="region of interest" description="Disordered" evidence="1">
    <location>
        <begin position="104"/>
        <end position="149"/>
    </location>
</feature>
<reference evidence="2 3" key="1">
    <citation type="submission" date="2019-12" db="EMBL/GenBank/DDBJ databases">
        <title>Chromosome-level assembly of the Caenorhabditis remanei genome.</title>
        <authorList>
            <person name="Teterina A.A."/>
            <person name="Willis J.H."/>
            <person name="Phillips P.C."/>
        </authorList>
    </citation>
    <scope>NUCLEOTIDE SEQUENCE [LARGE SCALE GENOMIC DNA]</scope>
    <source>
        <strain evidence="2 3">PX506</strain>
        <tissue evidence="2">Whole organism</tissue>
    </source>
</reference>
<dbReference type="RefSeq" id="XP_053588048.1">
    <property type="nucleotide sequence ID" value="XM_053728471.1"/>
</dbReference>
<accession>A0A6A5H5V7</accession>
<gene>
    <name evidence="2" type="ORF">GCK72_011466</name>
</gene>
<evidence type="ECO:0000256" key="1">
    <source>
        <dbReference type="SAM" id="MobiDB-lite"/>
    </source>
</evidence>
<dbReference type="AlphaFoldDB" id="A0A6A5H5V7"/>
<evidence type="ECO:0000313" key="2">
    <source>
        <dbReference type="EMBL" id="KAF1763200.1"/>
    </source>
</evidence>
<dbReference type="Proteomes" id="UP000483820">
    <property type="component" value="Chromosome III"/>
</dbReference>
<feature type="compositionally biased region" description="Polar residues" evidence="1">
    <location>
        <begin position="104"/>
        <end position="135"/>
    </location>
</feature>
<name>A0A6A5H5V7_CAERE</name>
<dbReference type="GeneID" id="9802450"/>
<protein>
    <submittedName>
        <fullName evidence="2">Uncharacterized protein</fullName>
    </submittedName>
</protein>
<sequence>MGHHHHNPNSAPFQQFLNAFGLDSIMSVDEVSQRLLNQRQLIDIDGSREYVNAFIKKCEKRDPNSIKPLRKRVDAVMDSSQEMTLMMDFLVRCRQTHLFRIPTTTSEDNRSIGGSSSLNTVTPTPSIQSSPFQRRSASRGRVLSTMSEF</sequence>